<evidence type="ECO:0000256" key="2">
    <source>
        <dbReference type="ARBA" id="ARBA00022574"/>
    </source>
</evidence>
<dbReference type="InterPro" id="IPR011047">
    <property type="entry name" value="Quinoprotein_ADH-like_sf"/>
</dbReference>
<dbReference type="InterPro" id="IPR028884">
    <property type="entry name" value="Trm82"/>
</dbReference>
<dbReference type="GO" id="GO:0005634">
    <property type="term" value="C:nucleus"/>
    <property type="evidence" value="ECO:0007669"/>
    <property type="project" value="UniProtKB-SubCell"/>
</dbReference>
<feature type="compositionally biased region" description="Basic and acidic residues" evidence="8">
    <location>
        <begin position="265"/>
        <end position="284"/>
    </location>
</feature>
<feature type="region of interest" description="Disordered" evidence="8">
    <location>
        <begin position="220"/>
        <end position="284"/>
    </location>
</feature>
<dbReference type="EMBL" id="JAGPXD010000001">
    <property type="protein sequence ID" value="KAH7376539.1"/>
    <property type="molecule type" value="Genomic_DNA"/>
</dbReference>
<evidence type="ECO:0000256" key="5">
    <source>
        <dbReference type="ARBA" id="ARBA00023242"/>
    </source>
</evidence>
<keyword evidence="3 6" id="KW-0819">tRNA processing</keyword>
<keyword evidence="4 6" id="KW-0677">Repeat</keyword>
<dbReference type="HAMAP" id="MF_03056">
    <property type="entry name" value="TRM82"/>
    <property type="match status" value="1"/>
</dbReference>
<feature type="repeat" description="WD" evidence="7">
    <location>
        <begin position="335"/>
        <end position="377"/>
    </location>
</feature>
<evidence type="ECO:0000256" key="8">
    <source>
        <dbReference type="SAM" id="MobiDB-lite"/>
    </source>
</evidence>
<dbReference type="GO" id="GO:0005829">
    <property type="term" value="C:cytosol"/>
    <property type="evidence" value="ECO:0007669"/>
    <property type="project" value="TreeGrafter"/>
</dbReference>
<dbReference type="SUPFAM" id="SSF50978">
    <property type="entry name" value="WD40 repeat-like"/>
    <property type="match status" value="1"/>
</dbReference>
<comment type="similarity">
    <text evidence="6">Belongs to the WD repeat TRM82 family.</text>
</comment>
<evidence type="ECO:0000256" key="3">
    <source>
        <dbReference type="ARBA" id="ARBA00022694"/>
    </source>
</evidence>
<keyword evidence="10" id="KW-1185">Reference proteome</keyword>
<evidence type="ECO:0000313" key="10">
    <source>
        <dbReference type="Proteomes" id="UP000813385"/>
    </source>
</evidence>
<comment type="subcellular location">
    <subcellularLocation>
        <location evidence="1 6">Nucleus</location>
    </subcellularLocation>
</comment>
<dbReference type="OrthoDB" id="339900at2759"/>
<dbReference type="UniPathway" id="UPA00989"/>
<reference evidence="9" key="1">
    <citation type="journal article" date="2021" name="Nat. Commun.">
        <title>Genetic determinants of endophytism in the Arabidopsis root mycobiome.</title>
        <authorList>
            <person name="Mesny F."/>
            <person name="Miyauchi S."/>
            <person name="Thiergart T."/>
            <person name="Pickel B."/>
            <person name="Atanasova L."/>
            <person name="Karlsson M."/>
            <person name="Huettel B."/>
            <person name="Barry K.W."/>
            <person name="Haridas S."/>
            <person name="Chen C."/>
            <person name="Bauer D."/>
            <person name="Andreopoulos W."/>
            <person name="Pangilinan J."/>
            <person name="LaButti K."/>
            <person name="Riley R."/>
            <person name="Lipzen A."/>
            <person name="Clum A."/>
            <person name="Drula E."/>
            <person name="Henrissat B."/>
            <person name="Kohler A."/>
            <person name="Grigoriev I.V."/>
            <person name="Martin F.M."/>
            <person name="Hacquard S."/>
        </authorList>
    </citation>
    <scope>NUCLEOTIDE SEQUENCE</scope>
    <source>
        <strain evidence="9">MPI-CAGE-AT-0016</strain>
    </source>
</reference>
<feature type="compositionally biased region" description="Polar residues" evidence="8">
    <location>
        <begin position="221"/>
        <end position="235"/>
    </location>
</feature>
<dbReference type="AlphaFoldDB" id="A0A8K0TQC2"/>
<dbReference type="InterPro" id="IPR015943">
    <property type="entry name" value="WD40/YVTN_repeat-like_dom_sf"/>
</dbReference>
<dbReference type="PANTHER" id="PTHR16288:SF0">
    <property type="entry name" value="TRNA (GUANINE-N(7)-)-METHYLTRANSFERASE NON-CATALYTIC SUBUNIT WDR4"/>
    <property type="match status" value="1"/>
</dbReference>
<name>A0A8K0TQC2_9PEZI</name>
<evidence type="ECO:0000256" key="6">
    <source>
        <dbReference type="HAMAP-Rule" id="MF_03056"/>
    </source>
</evidence>
<evidence type="ECO:0000256" key="1">
    <source>
        <dbReference type="ARBA" id="ARBA00004123"/>
    </source>
</evidence>
<comment type="pathway">
    <text evidence="6">tRNA modification; N(7)-methylguanine-tRNA biosynthesis.</text>
</comment>
<organism evidence="9 10">
    <name type="scientific">Plectosphaerella cucumerina</name>
    <dbReference type="NCBI Taxonomy" id="40658"/>
    <lineage>
        <taxon>Eukaryota</taxon>
        <taxon>Fungi</taxon>
        <taxon>Dikarya</taxon>
        <taxon>Ascomycota</taxon>
        <taxon>Pezizomycotina</taxon>
        <taxon>Sordariomycetes</taxon>
        <taxon>Hypocreomycetidae</taxon>
        <taxon>Glomerellales</taxon>
        <taxon>Plectosphaerellaceae</taxon>
        <taxon>Plectosphaerella</taxon>
    </lineage>
</organism>
<protein>
    <submittedName>
        <fullName evidence="9">WD repeat-containing protein</fullName>
    </submittedName>
</protein>
<dbReference type="PANTHER" id="PTHR16288">
    <property type="entry name" value="WD40 REPEAT PROTEIN 4"/>
    <property type="match status" value="1"/>
</dbReference>
<keyword evidence="5 6" id="KW-0539">Nucleus</keyword>
<dbReference type="SUPFAM" id="SSF50998">
    <property type="entry name" value="Quinoprotein alcohol dehydrogenase-like"/>
    <property type="match status" value="1"/>
</dbReference>
<accession>A0A8K0TQC2</accession>
<dbReference type="Proteomes" id="UP000813385">
    <property type="component" value="Unassembled WGS sequence"/>
</dbReference>
<evidence type="ECO:0000313" key="9">
    <source>
        <dbReference type="EMBL" id="KAH7376539.1"/>
    </source>
</evidence>
<dbReference type="InterPro" id="IPR036322">
    <property type="entry name" value="WD40_repeat_dom_sf"/>
</dbReference>
<comment type="caution">
    <text evidence="9">The sequence shown here is derived from an EMBL/GenBank/DDBJ whole genome shotgun (WGS) entry which is preliminary data.</text>
</comment>
<proteinExistence type="inferred from homology"/>
<comment type="function">
    <text evidence="6">Required for the formation of N(7)-methylguanine at position 46 (m7G46) in tRNA. In the complex, it is required to stabilize and induce conformational changes of the catalytic subunit.</text>
</comment>
<dbReference type="GO" id="GO:0043527">
    <property type="term" value="C:tRNA methyltransferase complex"/>
    <property type="evidence" value="ECO:0007669"/>
    <property type="project" value="TreeGrafter"/>
</dbReference>
<evidence type="ECO:0000256" key="4">
    <source>
        <dbReference type="ARBA" id="ARBA00022737"/>
    </source>
</evidence>
<dbReference type="InterPro" id="IPR001680">
    <property type="entry name" value="WD40_rpt"/>
</dbReference>
<dbReference type="SMART" id="SM00320">
    <property type="entry name" value="WD40"/>
    <property type="match status" value="3"/>
</dbReference>
<dbReference type="PROSITE" id="PS50082">
    <property type="entry name" value="WD_REPEATS_2"/>
    <property type="match status" value="1"/>
</dbReference>
<evidence type="ECO:0000256" key="7">
    <source>
        <dbReference type="PROSITE-ProRule" id="PRU00221"/>
    </source>
</evidence>
<keyword evidence="2 6" id="KW-0853">WD repeat</keyword>
<dbReference type="Gene3D" id="2.130.10.10">
    <property type="entry name" value="YVTN repeat-like/Quinoprotein amine dehydrogenase"/>
    <property type="match status" value="1"/>
</dbReference>
<sequence length="542" mass="58936">MKLPFNIVRPCGKILFGAKGGKIHSFVLEDRTHLSTWKHPDVDKVAEAKAANIKAEAEASAPVEGKADSEPVEDGPPTKRQRLSGEEDTKPAADGGAMEVDEPAVTQDKSQGDGNGAQDGQKKKNRQAYAKGRMSVRVPDQPFITHLQVTSTGSHLVAISGHDKTIWVFEHNGQGSLKALSQRTMPKRPCAFVITPNDKTIISADKFGDVYSLPLIPSPVTEKSASERSTPAPTSQKEKEWKPEATNLTVHSGRNLESLRQQRLQAEKRKKEGKPQDQAEKPTFEHSHIIGHVSLLTDLCLAEKCGRRYILTADRDEHIRVSRFLPQAHVIEAFCMGHKNFISSMAVAAGRPEILISGGGDDELHVWDWLDGRLLAKFDLAQVARQSSSELTKLAVAQIVTAKADDGQSTVILVGCEGIHSLFVLSLPATSADLKLEQVVSLTGSPLHLATLSNDKGSLQRVLVATDAGEDTDSTNARVVALDFTTGGLTVDESFQLQAGSEEDEPDLAAEDVRKLLRGVEDLRKHRSEYQDGDAEEAQDEA</sequence>
<gene>
    <name evidence="9" type="ORF">B0T11DRAFT_335690</name>
</gene>
<dbReference type="GO" id="GO:0106004">
    <property type="term" value="P:tRNA (guanine-N7)-methylation"/>
    <property type="evidence" value="ECO:0007669"/>
    <property type="project" value="UniProtKB-UniRule"/>
</dbReference>
<feature type="region of interest" description="Disordered" evidence="8">
    <location>
        <begin position="53"/>
        <end position="135"/>
    </location>
</feature>